<evidence type="ECO:0000313" key="6">
    <source>
        <dbReference type="WBParaSite" id="ECPE_0000870101-mRNA-1"/>
    </source>
</evidence>
<dbReference type="Proteomes" id="UP000272942">
    <property type="component" value="Unassembled WGS sequence"/>
</dbReference>
<dbReference type="InterPro" id="IPR051627">
    <property type="entry name" value="SLIT-ROBO_RhoGAP"/>
</dbReference>
<name>A0A183ANZ0_9TREM</name>
<dbReference type="Gene3D" id="1.10.555.10">
    <property type="entry name" value="Rho GTPase activation protein"/>
    <property type="match status" value="1"/>
</dbReference>
<gene>
    <name evidence="4" type="ORF">ECPE_LOCUS8675</name>
</gene>
<feature type="region of interest" description="Disordered" evidence="2">
    <location>
        <begin position="77"/>
        <end position="106"/>
    </location>
</feature>
<feature type="domain" description="Rho-GAP" evidence="3">
    <location>
        <begin position="1"/>
        <end position="62"/>
    </location>
</feature>
<evidence type="ECO:0000259" key="3">
    <source>
        <dbReference type="PROSITE" id="PS50238"/>
    </source>
</evidence>
<dbReference type="GO" id="GO:0007165">
    <property type="term" value="P:signal transduction"/>
    <property type="evidence" value="ECO:0007669"/>
    <property type="project" value="InterPro"/>
</dbReference>
<organism evidence="6">
    <name type="scientific">Echinostoma caproni</name>
    <dbReference type="NCBI Taxonomy" id="27848"/>
    <lineage>
        <taxon>Eukaryota</taxon>
        <taxon>Metazoa</taxon>
        <taxon>Spiralia</taxon>
        <taxon>Lophotrochozoa</taxon>
        <taxon>Platyhelminthes</taxon>
        <taxon>Trematoda</taxon>
        <taxon>Digenea</taxon>
        <taxon>Plagiorchiida</taxon>
        <taxon>Echinostomata</taxon>
        <taxon>Echinostomatoidea</taxon>
        <taxon>Echinostomatidae</taxon>
        <taxon>Echinostoma</taxon>
    </lineage>
</organism>
<protein>
    <submittedName>
        <fullName evidence="6">Rho-GAP domain-containing protein</fullName>
    </submittedName>
</protein>
<dbReference type="SUPFAM" id="SSF48350">
    <property type="entry name" value="GTPase activation domain, GAP"/>
    <property type="match status" value="1"/>
</dbReference>
<evidence type="ECO:0000256" key="2">
    <source>
        <dbReference type="SAM" id="MobiDB-lite"/>
    </source>
</evidence>
<feature type="region of interest" description="Disordered" evidence="2">
    <location>
        <begin position="125"/>
        <end position="156"/>
    </location>
</feature>
<dbReference type="OrthoDB" id="5981864at2759"/>
<feature type="compositionally biased region" description="Polar residues" evidence="2">
    <location>
        <begin position="144"/>
        <end position="156"/>
    </location>
</feature>
<evidence type="ECO:0000256" key="1">
    <source>
        <dbReference type="ARBA" id="ARBA00023054"/>
    </source>
</evidence>
<dbReference type="PROSITE" id="PS50238">
    <property type="entry name" value="RHOGAP"/>
    <property type="match status" value="1"/>
</dbReference>
<evidence type="ECO:0000313" key="5">
    <source>
        <dbReference type="Proteomes" id="UP000272942"/>
    </source>
</evidence>
<dbReference type="PANTHER" id="PTHR14166">
    <property type="entry name" value="SLIT-ROBO RHO GTPASE ACTIVATING PROTEIN"/>
    <property type="match status" value="1"/>
</dbReference>
<dbReference type="AlphaFoldDB" id="A0A183ANZ0"/>
<dbReference type="WBParaSite" id="ECPE_0000870101-mRNA-1">
    <property type="protein sequence ID" value="ECPE_0000870101-mRNA-1"/>
    <property type="gene ID" value="ECPE_0000870101"/>
</dbReference>
<reference evidence="6" key="1">
    <citation type="submission" date="2016-06" db="UniProtKB">
        <authorList>
            <consortium name="WormBaseParasite"/>
        </authorList>
    </citation>
    <scope>IDENTIFICATION</scope>
</reference>
<dbReference type="InterPro" id="IPR008936">
    <property type="entry name" value="Rho_GTPase_activation_prot"/>
</dbReference>
<accession>A0A183ANZ0</accession>
<proteinExistence type="predicted"/>
<sequence>MSWSVAFSVAEHADENMMDAYNLAICFGPSLLPVPSELNQVQYQANVIDLVKTFITHHAVIFDPMVPGPVYVKHTLPSGSGRELPTDPVRVATSQSSSHSPVLGQKDGTLQLTCVNRMASEVAETALRRRQASNSQKKAEQRDSNASSHTKSSSVG</sequence>
<dbReference type="EMBL" id="UZAN01046300">
    <property type="protein sequence ID" value="VDP83998.1"/>
    <property type="molecule type" value="Genomic_DNA"/>
</dbReference>
<keyword evidence="5" id="KW-1185">Reference proteome</keyword>
<dbReference type="Pfam" id="PF00620">
    <property type="entry name" value="RhoGAP"/>
    <property type="match status" value="1"/>
</dbReference>
<reference evidence="4 5" key="2">
    <citation type="submission" date="2018-11" db="EMBL/GenBank/DDBJ databases">
        <authorList>
            <consortium name="Pathogen Informatics"/>
        </authorList>
    </citation>
    <scope>NUCLEOTIDE SEQUENCE [LARGE SCALE GENOMIC DNA]</scope>
    <source>
        <strain evidence="4 5">Egypt</strain>
    </source>
</reference>
<keyword evidence="1" id="KW-0175">Coiled coil</keyword>
<dbReference type="InterPro" id="IPR000198">
    <property type="entry name" value="RhoGAP_dom"/>
</dbReference>
<evidence type="ECO:0000313" key="4">
    <source>
        <dbReference type="EMBL" id="VDP83998.1"/>
    </source>
</evidence>